<dbReference type="AlphaFoldDB" id="A1ZUX9"/>
<organism evidence="1 2">
    <name type="scientific">Microscilla marina ATCC 23134</name>
    <dbReference type="NCBI Taxonomy" id="313606"/>
    <lineage>
        <taxon>Bacteria</taxon>
        <taxon>Pseudomonadati</taxon>
        <taxon>Bacteroidota</taxon>
        <taxon>Cytophagia</taxon>
        <taxon>Cytophagales</taxon>
        <taxon>Microscillaceae</taxon>
        <taxon>Microscilla</taxon>
    </lineage>
</organism>
<dbReference type="Proteomes" id="UP000004095">
    <property type="component" value="Unassembled WGS sequence"/>
</dbReference>
<sequence>MERVRGFAEAIGCSAACVAVVFELPAVLFNWLDAGIIYTTAAVEI</sequence>
<name>A1ZUX9_MICM2</name>
<evidence type="ECO:0000313" key="2">
    <source>
        <dbReference type="Proteomes" id="UP000004095"/>
    </source>
</evidence>
<accession>A1ZUX9</accession>
<gene>
    <name evidence="1" type="ORF">M23134_07695</name>
</gene>
<dbReference type="EMBL" id="AAWS01000042">
    <property type="protein sequence ID" value="EAY25883.1"/>
    <property type="molecule type" value="Genomic_DNA"/>
</dbReference>
<comment type="caution">
    <text evidence="1">The sequence shown here is derived from an EMBL/GenBank/DDBJ whole genome shotgun (WGS) entry which is preliminary data.</text>
</comment>
<protein>
    <submittedName>
        <fullName evidence="1">Uncharacterized protein</fullName>
    </submittedName>
</protein>
<reference evidence="1 2" key="1">
    <citation type="submission" date="2007-01" db="EMBL/GenBank/DDBJ databases">
        <authorList>
            <person name="Haygood M."/>
            <person name="Podell S."/>
            <person name="Anderson C."/>
            <person name="Hopkinson B."/>
            <person name="Roe K."/>
            <person name="Barbeau K."/>
            <person name="Gaasterland T."/>
            <person name="Ferriera S."/>
            <person name="Johnson J."/>
            <person name="Kravitz S."/>
            <person name="Beeson K."/>
            <person name="Sutton G."/>
            <person name="Rogers Y.-H."/>
            <person name="Friedman R."/>
            <person name="Frazier M."/>
            <person name="Venter J.C."/>
        </authorList>
    </citation>
    <scope>NUCLEOTIDE SEQUENCE [LARGE SCALE GENOMIC DNA]</scope>
    <source>
        <strain evidence="1 2">ATCC 23134</strain>
    </source>
</reference>
<keyword evidence="2" id="KW-1185">Reference proteome</keyword>
<feature type="non-terminal residue" evidence="1">
    <location>
        <position position="45"/>
    </location>
</feature>
<proteinExistence type="predicted"/>
<evidence type="ECO:0000313" key="1">
    <source>
        <dbReference type="EMBL" id="EAY25883.1"/>
    </source>
</evidence>